<dbReference type="AlphaFoldDB" id="A0A0W0G0T7"/>
<reference evidence="3 4" key="1">
    <citation type="submission" date="2015-12" db="EMBL/GenBank/DDBJ databases">
        <title>Draft genome sequence of Moniliophthora roreri, the causal agent of frosty pod rot of cacao.</title>
        <authorList>
            <person name="Aime M.C."/>
            <person name="Diaz-Valderrama J.R."/>
            <person name="Kijpornyongpan T."/>
            <person name="Phillips-Mora W."/>
        </authorList>
    </citation>
    <scope>NUCLEOTIDE SEQUENCE [LARGE SCALE GENOMIC DNA]</scope>
    <source>
        <strain evidence="3 4">MCA 2952</strain>
    </source>
</reference>
<evidence type="ECO:0000313" key="4">
    <source>
        <dbReference type="Proteomes" id="UP000054988"/>
    </source>
</evidence>
<gene>
    <name evidence="3" type="ORF">WG66_5232</name>
</gene>
<dbReference type="EMBL" id="LATX01001372">
    <property type="protein sequence ID" value="KTB42192.1"/>
    <property type="molecule type" value="Genomic_DNA"/>
</dbReference>
<feature type="region of interest" description="Disordered" evidence="1">
    <location>
        <begin position="79"/>
        <end position="108"/>
    </location>
</feature>
<organism evidence="3 4">
    <name type="scientific">Moniliophthora roreri</name>
    <name type="common">Frosty pod rot fungus</name>
    <name type="synonym">Monilia roreri</name>
    <dbReference type="NCBI Taxonomy" id="221103"/>
    <lineage>
        <taxon>Eukaryota</taxon>
        <taxon>Fungi</taxon>
        <taxon>Dikarya</taxon>
        <taxon>Basidiomycota</taxon>
        <taxon>Agaricomycotina</taxon>
        <taxon>Agaricomycetes</taxon>
        <taxon>Agaricomycetidae</taxon>
        <taxon>Agaricales</taxon>
        <taxon>Marasmiineae</taxon>
        <taxon>Marasmiaceae</taxon>
        <taxon>Moniliophthora</taxon>
    </lineage>
</organism>
<evidence type="ECO:0000256" key="2">
    <source>
        <dbReference type="SAM" id="SignalP"/>
    </source>
</evidence>
<accession>A0A0W0G0T7</accession>
<comment type="caution">
    <text evidence="3">The sequence shown here is derived from an EMBL/GenBank/DDBJ whole genome shotgun (WGS) entry which is preliminary data.</text>
</comment>
<feature type="signal peptide" evidence="2">
    <location>
        <begin position="1"/>
        <end position="22"/>
    </location>
</feature>
<feature type="chain" id="PRO_5006902257" evidence="2">
    <location>
        <begin position="23"/>
        <end position="357"/>
    </location>
</feature>
<evidence type="ECO:0000313" key="3">
    <source>
        <dbReference type="EMBL" id="KTB42192.1"/>
    </source>
</evidence>
<feature type="compositionally biased region" description="Basic and acidic residues" evidence="1">
    <location>
        <begin position="99"/>
        <end position="108"/>
    </location>
</feature>
<protein>
    <submittedName>
        <fullName evidence="3">Uncharacterized protein</fullName>
    </submittedName>
</protein>
<name>A0A0W0G0T7_MONRR</name>
<evidence type="ECO:0000256" key="1">
    <source>
        <dbReference type="SAM" id="MobiDB-lite"/>
    </source>
</evidence>
<dbReference type="Proteomes" id="UP000054988">
    <property type="component" value="Unassembled WGS sequence"/>
</dbReference>
<keyword evidence="2" id="KW-0732">Signal</keyword>
<sequence>MHFGRTNSSLILTLELQLITLGQLNPLVKVDYAHVHEIVTGKLLALYQPLYGDQDFYIPIIKPGLSLKNIPWNMARNTDVSERSEHSNTPPPDSQHLSSDPEWHVTSEEMEEEVVRQDAWRGSVYRSSDHEAWLSLYDQKAEERQRQWFLNIFAVPSSSSSSTNEHATSSTPALSLATQSLIFPSHWILHPKLLSIPIYIEIEGGKHDTLQNKKAVSVVPDLDGCNTSVVRLFGMQRVDEIDPTSITRNRLRPNPHTEMGLMVVVRSEEQHIGKFVRRIYHFYKGTKSKENDWFILGVVEVSDGIERLTSERLELHPDDLEYTKETEEECRASKALFKEVREEAKKGRQDAEIQVDT</sequence>
<proteinExistence type="predicted"/>